<feature type="signal peptide" evidence="1">
    <location>
        <begin position="1"/>
        <end position="30"/>
    </location>
</feature>
<proteinExistence type="predicted"/>
<dbReference type="Proteomes" id="UP000094527">
    <property type="component" value="Unassembled WGS sequence"/>
</dbReference>
<name>A0A1D2M519_ORCCI</name>
<organism evidence="2 3">
    <name type="scientific">Orchesella cincta</name>
    <name type="common">Springtail</name>
    <name type="synonym">Podura cincta</name>
    <dbReference type="NCBI Taxonomy" id="48709"/>
    <lineage>
        <taxon>Eukaryota</taxon>
        <taxon>Metazoa</taxon>
        <taxon>Ecdysozoa</taxon>
        <taxon>Arthropoda</taxon>
        <taxon>Hexapoda</taxon>
        <taxon>Collembola</taxon>
        <taxon>Entomobryomorpha</taxon>
        <taxon>Entomobryoidea</taxon>
        <taxon>Orchesellidae</taxon>
        <taxon>Orchesellinae</taxon>
        <taxon>Orchesella</taxon>
    </lineage>
</organism>
<accession>A0A1D2M519</accession>
<evidence type="ECO:0000313" key="3">
    <source>
        <dbReference type="Proteomes" id="UP000094527"/>
    </source>
</evidence>
<comment type="caution">
    <text evidence="2">The sequence shown here is derived from an EMBL/GenBank/DDBJ whole genome shotgun (WGS) entry which is preliminary data.</text>
</comment>
<keyword evidence="1" id="KW-0732">Signal</keyword>
<dbReference type="EMBL" id="LJIJ01004168">
    <property type="protein sequence ID" value="ODM88066.1"/>
    <property type="molecule type" value="Genomic_DNA"/>
</dbReference>
<evidence type="ECO:0000313" key="2">
    <source>
        <dbReference type="EMBL" id="ODM88066.1"/>
    </source>
</evidence>
<keyword evidence="3" id="KW-1185">Reference proteome</keyword>
<feature type="chain" id="PRO_5008903490" evidence="1">
    <location>
        <begin position="31"/>
        <end position="80"/>
    </location>
</feature>
<sequence length="80" mass="8559">MTAILIRCNGVLCVFLMGFVTVSLMKGAQSTDNLTALGTVRGKSYFANGVIHLGFGWLQNILALDGHGSKLVRESDNTTN</sequence>
<evidence type="ECO:0000256" key="1">
    <source>
        <dbReference type="SAM" id="SignalP"/>
    </source>
</evidence>
<dbReference type="AlphaFoldDB" id="A0A1D2M519"/>
<reference evidence="2 3" key="1">
    <citation type="journal article" date="2016" name="Genome Biol. Evol.">
        <title>Gene Family Evolution Reflects Adaptation to Soil Environmental Stressors in the Genome of the Collembolan Orchesella cincta.</title>
        <authorList>
            <person name="Faddeeva-Vakhrusheva A."/>
            <person name="Derks M.F."/>
            <person name="Anvar S.Y."/>
            <person name="Agamennone V."/>
            <person name="Suring W."/>
            <person name="Smit S."/>
            <person name="van Straalen N.M."/>
            <person name="Roelofs D."/>
        </authorList>
    </citation>
    <scope>NUCLEOTIDE SEQUENCE [LARGE SCALE GENOMIC DNA]</scope>
    <source>
        <tissue evidence="2">Mixed pool</tissue>
    </source>
</reference>
<gene>
    <name evidence="2" type="ORF">Ocin01_18617</name>
</gene>
<protein>
    <submittedName>
        <fullName evidence="2">Uncharacterized protein</fullName>
    </submittedName>
</protein>